<evidence type="ECO:0000313" key="2">
    <source>
        <dbReference type="EMBL" id="OQS01173.1"/>
    </source>
</evidence>
<evidence type="ECO:0000256" key="1">
    <source>
        <dbReference type="SAM" id="MobiDB-lite"/>
    </source>
</evidence>
<reference evidence="2 3" key="1">
    <citation type="journal article" date="2014" name="Genome Biol. Evol.">
        <title>The secreted proteins of Achlya hypogyna and Thraustotheca clavata identify the ancestral oomycete secretome and reveal gene acquisitions by horizontal gene transfer.</title>
        <authorList>
            <person name="Misner I."/>
            <person name="Blouin N."/>
            <person name="Leonard G."/>
            <person name="Richards T.A."/>
            <person name="Lane C.E."/>
        </authorList>
    </citation>
    <scope>NUCLEOTIDE SEQUENCE [LARGE SCALE GENOMIC DNA]</scope>
    <source>
        <strain evidence="2 3">ATCC 48635</strain>
    </source>
</reference>
<dbReference type="OrthoDB" id="71061at2759"/>
<dbReference type="SUPFAM" id="SSF57903">
    <property type="entry name" value="FYVE/PHD zinc finger"/>
    <property type="match status" value="1"/>
</dbReference>
<name>A0A1V9ZT48_ACHHY</name>
<gene>
    <name evidence="2" type="ORF">ACHHYP_01780</name>
</gene>
<organism evidence="2 3">
    <name type="scientific">Achlya hypogyna</name>
    <name type="common">Oomycete</name>
    <name type="synonym">Protoachlya hypogyna</name>
    <dbReference type="NCBI Taxonomy" id="1202772"/>
    <lineage>
        <taxon>Eukaryota</taxon>
        <taxon>Sar</taxon>
        <taxon>Stramenopiles</taxon>
        <taxon>Oomycota</taxon>
        <taxon>Saprolegniomycetes</taxon>
        <taxon>Saprolegniales</taxon>
        <taxon>Achlyaceae</taxon>
        <taxon>Achlya</taxon>
    </lineage>
</organism>
<feature type="compositionally biased region" description="Low complexity" evidence="1">
    <location>
        <begin position="353"/>
        <end position="370"/>
    </location>
</feature>
<evidence type="ECO:0000313" key="3">
    <source>
        <dbReference type="Proteomes" id="UP000243579"/>
    </source>
</evidence>
<comment type="caution">
    <text evidence="2">The sequence shown here is derived from an EMBL/GenBank/DDBJ whole genome shotgun (WGS) entry which is preliminary data.</text>
</comment>
<feature type="region of interest" description="Disordered" evidence="1">
    <location>
        <begin position="347"/>
        <end position="379"/>
    </location>
</feature>
<dbReference type="EMBL" id="JNBR01000013">
    <property type="protein sequence ID" value="OQS01173.1"/>
    <property type="molecule type" value="Genomic_DNA"/>
</dbReference>
<dbReference type="AlphaFoldDB" id="A0A1V9ZT48"/>
<dbReference type="InterPro" id="IPR011011">
    <property type="entry name" value="Znf_FYVE_PHD"/>
</dbReference>
<keyword evidence="3" id="KW-1185">Reference proteome</keyword>
<protein>
    <submittedName>
        <fullName evidence="2">Uncharacterized protein</fullName>
    </submittedName>
</protein>
<accession>A0A1V9ZT48</accession>
<sequence length="552" mass="59949">MSLADQLHSDCPDRIKTQLIELAVRHSRKVLAWTDELSPPPPPVGVGPEVSVAASKADCPRRFQRVVVRHEMEVTTDELLHVLLPNGVLAFSDHLCPIDDVRDVREVCRWFAGSDAVIGVSLRVKAAPWKASAIRQGTYSFLQHSTTVWDRAGSPSYVTSWTRVQDYYASDTGRVTLDAIAPTCVGFVFSSGADSRSMVVQVVGLVADKHAAAFTSLGTAFLAKILARIRSLRFASFSSNVASLLPGAIARDPQATTSRTRGNFLGRFLRRDTSMPLDSAASLLLSPTSASVSSGMTCYLCPGKAKPHRQCTVCKQLLCKKCREKVHGQRVCRPCIYKGEGGTTIDPLDVRSSEVSSSGSSGASSSSLGSSGRGVGPVLRDTEVLDGRDSEPFAPQHVSFRDSLAGTDRSSSWTSYSSRDTEVTRAENRLCHLEGDFNAVCAAMCTEFDCKFAVVVIGNIVGGVHCPRGLTLPPALMKVPTFKFADTNGYHLHYIKELPYVVQKNLHDGPRRVGHVLLADDKMHRRGNPEQTAADLQAYEDTLVEINQSTIL</sequence>
<dbReference type="Proteomes" id="UP000243579">
    <property type="component" value="Unassembled WGS sequence"/>
</dbReference>
<proteinExistence type="predicted"/>